<feature type="binding site" evidence="19">
    <location>
        <begin position="303"/>
        <end position="305"/>
    </location>
    <ligand>
        <name>GTP</name>
        <dbReference type="ChEBI" id="CHEBI:37565"/>
    </ligand>
</feature>
<evidence type="ECO:0000256" key="11">
    <source>
        <dbReference type="ARBA" id="ARBA00022833"/>
    </source>
</evidence>
<dbReference type="EC" id="3.5.4.25" evidence="19"/>
<evidence type="ECO:0000256" key="8">
    <source>
        <dbReference type="ARBA" id="ARBA00022723"/>
    </source>
</evidence>
<evidence type="ECO:0000256" key="15">
    <source>
        <dbReference type="ARBA" id="ARBA00023239"/>
    </source>
</evidence>
<dbReference type="InterPro" id="IPR032677">
    <property type="entry name" value="GTP_cyclohydro_II"/>
</dbReference>
<feature type="binding site" evidence="19">
    <location>
        <position position="325"/>
    </location>
    <ligand>
        <name>GTP</name>
        <dbReference type="ChEBI" id="CHEBI:37565"/>
    </ligand>
</feature>
<evidence type="ECO:0000259" key="20">
    <source>
        <dbReference type="Pfam" id="PF00925"/>
    </source>
</evidence>
<evidence type="ECO:0000256" key="16">
    <source>
        <dbReference type="ARBA" id="ARBA00023268"/>
    </source>
</evidence>
<evidence type="ECO:0000256" key="12">
    <source>
        <dbReference type="ARBA" id="ARBA00022842"/>
    </source>
</evidence>
<dbReference type="InterPro" id="IPR016299">
    <property type="entry name" value="Riboflavin_synth_RibBA"/>
</dbReference>
<comment type="catalytic activity">
    <reaction evidence="1 19">
        <text>D-ribulose 5-phosphate = (2S)-2-hydroxy-3-oxobutyl phosphate + formate + H(+)</text>
        <dbReference type="Rhea" id="RHEA:18457"/>
        <dbReference type="ChEBI" id="CHEBI:15378"/>
        <dbReference type="ChEBI" id="CHEBI:15740"/>
        <dbReference type="ChEBI" id="CHEBI:58121"/>
        <dbReference type="ChEBI" id="CHEBI:58830"/>
        <dbReference type="EC" id="4.1.99.12"/>
    </reaction>
</comment>
<feature type="binding site" evidence="19">
    <location>
        <begin position="35"/>
        <end position="36"/>
    </location>
    <ligand>
        <name>D-ribulose 5-phosphate</name>
        <dbReference type="ChEBI" id="CHEBI:58121"/>
    </ligand>
</feature>
<comment type="caution">
    <text evidence="21">The sequence shown here is derived from an EMBL/GenBank/DDBJ whole genome shotgun (WGS) entry which is preliminary data.</text>
</comment>
<keyword evidence="7 19" id="KW-0686">Riboflavin biosynthesis</keyword>
<dbReference type="InterPro" id="IPR000422">
    <property type="entry name" value="DHBP_synthase_RibB"/>
</dbReference>
<proteinExistence type="inferred from homology"/>
<feature type="domain" description="GTP cyclohydrolase II" evidence="20">
    <location>
        <begin position="219"/>
        <end position="381"/>
    </location>
</feature>
<feature type="binding site" evidence="19">
    <location>
        <position position="36"/>
    </location>
    <ligand>
        <name>Mg(2+)</name>
        <dbReference type="ChEBI" id="CHEBI:18420"/>
        <label>2</label>
    </ligand>
</feature>
<feature type="active site" description="Proton acceptor; for GTP cyclohydrolase activity" evidence="19">
    <location>
        <position position="337"/>
    </location>
</feature>
<evidence type="ECO:0000256" key="2">
    <source>
        <dbReference type="ARBA" id="ARBA00001936"/>
    </source>
</evidence>
<dbReference type="Pfam" id="PF00926">
    <property type="entry name" value="DHBP_synthase"/>
    <property type="match status" value="1"/>
</dbReference>
<feature type="active site" description="Nucleophile; for GTP cyclohydrolase activity" evidence="19">
    <location>
        <position position="339"/>
    </location>
</feature>
<comment type="catalytic activity">
    <reaction evidence="18 19">
        <text>GTP + 4 H2O = 2,5-diamino-6-hydroxy-4-(5-phosphoribosylamino)-pyrimidine + formate + 2 phosphate + 3 H(+)</text>
        <dbReference type="Rhea" id="RHEA:23704"/>
        <dbReference type="ChEBI" id="CHEBI:15377"/>
        <dbReference type="ChEBI" id="CHEBI:15378"/>
        <dbReference type="ChEBI" id="CHEBI:15740"/>
        <dbReference type="ChEBI" id="CHEBI:37565"/>
        <dbReference type="ChEBI" id="CHEBI:43474"/>
        <dbReference type="ChEBI" id="CHEBI:58614"/>
        <dbReference type="EC" id="3.5.4.25"/>
    </reaction>
</comment>
<feature type="binding site" evidence="19">
    <location>
        <position position="360"/>
    </location>
    <ligand>
        <name>GTP</name>
        <dbReference type="ChEBI" id="CHEBI:37565"/>
    </ligand>
</feature>
<comment type="cofactor">
    <cofactor evidence="2">
        <name>Mn(2+)</name>
        <dbReference type="ChEBI" id="CHEBI:29035"/>
    </cofactor>
</comment>
<evidence type="ECO:0000313" key="22">
    <source>
        <dbReference type="Proteomes" id="UP000178606"/>
    </source>
</evidence>
<evidence type="ECO:0000256" key="18">
    <source>
        <dbReference type="ARBA" id="ARBA00049295"/>
    </source>
</evidence>
<protein>
    <recommendedName>
        <fullName evidence="19">Riboflavin biosynthesis protein RibBA</fullName>
    </recommendedName>
    <domain>
        <recommendedName>
            <fullName evidence="19">3,4-dihydroxy-2-butanone 4-phosphate synthase</fullName>
            <shortName evidence="19">DHBP synthase</shortName>
            <ecNumber evidence="19">4.1.99.12</ecNumber>
        </recommendedName>
    </domain>
    <domain>
        <recommendedName>
            <fullName evidence="19">GTP cyclohydrolase-2</fullName>
            <ecNumber evidence="19">3.5.4.25</ecNumber>
        </recommendedName>
        <alternativeName>
            <fullName evidence="19">GTP cyclohydrolase II</fullName>
        </alternativeName>
    </domain>
</protein>
<dbReference type="PIRSF" id="PIRSF001259">
    <property type="entry name" value="RibA"/>
    <property type="match status" value="1"/>
</dbReference>
<keyword evidence="8 19" id="KW-0479">Metal-binding</keyword>
<name>A0A1F6CD67_HANXR</name>
<dbReference type="SUPFAM" id="SSF55821">
    <property type="entry name" value="YrdC/RibB"/>
    <property type="match status" value="1"/>
</dbReference>
<feature type="binding site" evidence="19">
    <location>
        <begin position="148"/>
        <end position="152"/>
    </location>
    <ligand>
        <name>D-ribulose 5-phosphate</name>
        <dbReference type="ChEBI" id="CHEBI:58121"/>
    </ligand>
</feature>
<dbReference type="UniPathway" id="UPA00275">
    <property type="reaction ID" value="UER00399"/>
</dbReference>
<dbReference type="GO" id="GO:0003935">
    <property type="term" value="F:GTP cyclohydrolase II activity"/>
    <property type="evidence" value="ECO:0007669"/>
    <property type="project" value="UniProtKB-UniRule"/>
</dbReference>
<dbReference type="NCBIfam" id="TIGR00505">
    <property type="entry name" value="ribA"/>
    <property type="match status" value="1"/>
</dbReference>
<evidence type="ECO:0000256" key="17">
    <source>
        <dbReference type="ARBA" id="ARBA00043932"/>
    </source>
</evidence>
<evidence type="ECO:0000256" key="6">
    <source>
        <dbReference type="ARBA" id="ARBA00005520"/>
    </source>
</evidence>
<dbReference type="InterPro" id="IPR000926">
    <property type="entry name" value="RibA"/>
</dbReference>
<dbReference type="PANTHER" id="PTHR21327">
    <property type="entry name" value="GTP CYCLOHYDROLASE II-RELATED"/>
    <property type="match status" value="1"/>
</dbReference>
<dbReference type="HAMAP" id="MF_00179">
    <property type="entry name" value="RibA"/>
    <property type="match status" value="1"/>
</dbReference>
<dbReference type="GO" id="GO:0008686">
    <property type="term" value="F:3,4-dihydroxy-2-butanone-4-phosphate synthase activity"/>
    <property type="evidence" value="ECO:0007669"/>
    <property type="project" value="UniProtKB-UniRule"/>
</dbReference>
<dbReference type="EC" id="4.1.99.12" evidence="19"/>
<comment type="similarity">
    <text evidence="6 19">In the N-terminal section; belongs to the DHBP synthase family.</text>
</comment>
<evidence type="ECO:0000256" key="3">
    <source>
        <dbReference type="ARBA" id="ARBA00002284"/>
    </source>
</evidence>
<keyword evidence="11 19" id="KW-0862">Zinc</keyword>
<feature type="binding site" evidence="19">
    <location>
        <position position="265"/>
    </location>
    <ligand>
        <name>Zn(2+)</name>
        <dbReference type="ChEBI" id="CHEBI:29105"/>
        <note>catalytic</note>
    </ligand>
</feature>
<comment type="pathway">
    <text evidence="4 19">Cofactor biosynthesis; riboflavin biosynthesis; 5-amino-6-(D-ribitylamino)uracil from GTP: step 1/4.</text>
</comment>
<dbReference type="GO" id="GO:0008270">
    <property type="term" value="F:zinc ion binding"/>
    <property type="evidence" value="ECO:0007669"/>
    <property type="project" value="UniProtKB-UniRule"/>
</dbReference>
<dbReference type="GO" id="GO:0009231">
    <property type="term" value="P:riboflavin biosynthetic process"/>
    <property type="evidence" value="ECO:0007669"/>
    <property type="project" value="UniProtKB-UniRule"/>
</dbReference>
<feature type="binding site" evidence="19">
    <location>
        <position position="151"/>
    </location>
    <ligand>
        <name>Mg(2+)</name>
        <dbReference type="ChEBI" id="CHEBI:18420"/>
        <label>2</label>
    </ligand>
</feature>
<comment type="pathway">
    <text evidence="5 19">Cofactor biosynthesis; riboflavin biosynthesis; 2-hydroxy-3-oxobutyl phosphate from D-ribulose 5-phosphate: step 1/1.</text>
</comment>
<evidence type="ECO:0000313" key="21">
    <source>
        <dbReference type="EMBL" id="OGG46937.1"/>
    </source>
</evidence>
<dbReference type="FunFam" id="3.90.870.10:FF:000001">
    <property type="entry name" value="Riboflavin biosynthesis protein RibBA"/>
    <property type="match status" value="1"/>
</dbReference>
<dbReference type="NCBIfam" id="NF001591">
    <property type="entry name" value="PRK00393.1"/>
    <property type="match status" value="1"/>
</dbReference>
<feature type="binding site" evidence="19">
    <location>
        <position position="365"/>
    </location>
    <ligand>
        <name>GTP</name>
        <dbReference type="ChEBI" id="CHEBI:37565"/>
    </ligand>
</feature>
<feature type="binding site" evidence="19">
    <location>
        <begin position="260"/>
        <end position="264"/>
    </location>
    <ligand>
        <name>GTP</name>
        <dbReference type="ChEBI" id="CHEBI:37565"/>
    </ligand>
</feature>
<dbReference type="Gene3D" id="3.90.870.10">
    <property type="entry name" value="DHBP synthase"/>
    <property type="match status" value="1"/>
</dbReference>
<dbReference type="SUPFAM" id="SSF142695">
    <property type="entry name" value="RibA-like"/>
    <property type="match status" value="1"/>
</dbReference>
<evidence type="ECO:0000256" key="10">
    <source>
        <dbReference type="ARBA" id="ARBA00022801"/>
    </source>
</evidence>
<dbReference type="EMBL" id="MFKF01000279">
    <property type="protein sequence ID" value="OGG46937.1"/>
    <property type="molecule type" value="Genomic_DNA"/>
</dbReference>
<feature type="binding site" evidence="19">
    <location>
        <position position="36"/>
    </location>
    <ligand>
        <name>Mg(2+)</name>
        <dbReference type="ChEBI" id="CHEBI:18420"/>
        <label>1</label>
    </ligand>
</feature>
<keyword evidence="13 19" id="KW-0342">GTP-binding</keyword>
<dbReference type="GO" id="GO:0005829">
    <property type="term" value="C:cytosol"/>
    <property type="evidence" value="ECO:0007669"/>
    <property type="project" value="TreeGrafter"/>
</dbReference>
<evidence type="ECO:0000256" key="14">
    <source>
        <dbReference type="ARBA" id="ARBA00023211"/>
    </source>
</evidence>
<evidence type="ECO:0000256" key="7">
    <source>
        <dbReference type="ARBA" id="ARBA00022619"/>
    </source>
</evidence>
<keyword evidence="9 19" id="KW-0547">Nucleotide-binding</keyword>
<comment type="cofactor">
    <cofactor evidence="19">
        <name>Mg(2+)</name>
        <dbReference type="ChEBI" id="CHEBI:18420"/>
    </cofactor>
    <cofactor evidence="19">
        <name>Mn(2+)</name>
        <dbReference type="ChEBI" id="CHEBI:29035"/>
    </cofactor>
    <text evidence="19">Binds 2 divalent metal cations per subunit. Magnesium or manganese.</text>
</comment>
<feature type="binding site" evidence="19">
    <location>
        <position position="281"/>
    </location>
    <ligand>
        <name>GTP</name>
        <dbReference type="ChEBI" id="CHEBI:37565"/>
    </ligand>
</feature>
<gene>
    <name evidence="19" type="primary">ribBA</name>
    <name evidence="21" type="ORF">A3F84_20985</name>
</gene>
<dbReference type="Proteomes" id="UP000178606">
    <property type="component" value="Unassembled WGS sequence"/>
</dbReference>
<evidence type="ECO:0000256" key="1">
    <source>
        <dbReference type="ARBA" id="ARBA00000141"/>
    </source>
</evidence>
<feature type="region of interest" description="GTP cyclohydrolase II" evidence="19">
    <location>
        <begin position="210"/>
        <end position="414"/>
    </location>
</feature>
<accession>A0A1F6CD67</accession>
<comment type="similarity">
    <text evidence="19">In the C-terminal section; belongs to the GTP cyclohydrolase II family.</text>
</comment>
<feature type="binding site" evidence="19">
    <location>
        <position position="276"/>
    </location>
    <ligand>
        <name>Zn(2+)</name>
        <dbReference type="ChEBI" id="CHEBI:29105"/>
        <note>catalytic</note>
    </ligand>
</feature>
<dbReference type="NCBIfam" id="TIGR00506">
    <property type="entry name" value="ribB"/>
    <property type="match status" value="1"/>
</dbReference>
<feature type="region of interest" description="DHBP synthase" evidence="19">
    <location>
        <begin position="1"/>
        <end position="209"/>
    </location>
</feature>
<dbReference type="GO" id="GO:0000287">
    <property type="term" value="F:magnesium ion binding"/>
    <property type="evidence" value="ECO:0007669"/>
    <property type="project" value="UniProtKB-UniRule"/>
</dbReference>
<dbReference type="HAMAP" id="MF_00180">
    <property type="entry name" value="RibB"/>
    <property type="match status" value="1"/>
</dbReference>
<evidence type="ECO:0000256" key="9">
    <source>
        <dbReference type="ARBA" id="ARBA00022741"/>
    </source>
</evidence>
<feature type="site" description="Essential for DHBP synthase activity" evidence="19">
    <location>
        <position position="134"/>
    </location>
</feature>
<keyword evidence="14 19" id="KW-0464">Manganese</keyword>
<organism evidence="21 22">
    <name type="scientific">Handelsmanbacteria sp. (strain RIFCSPLOWO2_12_FULL_64_10)</name>
    <dbReference type="NCBI Taxonomy" id="1817868"/>
    <lineage>
        <taxon>Bacteria</taxon>
        <taxon>Candidatus Handelsmaniibacteriota</taxon>
    </lineage>
</organism>
<dbReference type="NCBIfam" id="NF006803">
    <property type="entry name" value="PRK09311.1"/>
    <property type="match status" value="1"/>
</dbReference>
<comment type="cofactor">
    <cofactor evidence="19">
        <name>Zn(2+)</name>
        <dbReference type="ChEBI" id="CHEBI:29105"/>
    </cofactor>
    <text evidence="19">Binds 1 zinc ion per subunit.</text>
</comment>
<dbReference type="InterPro" id="IPR017945">
    <property type="entry name" value="DHBP_synth_RibB-like_a/b_dom"/>
</dbReference>
<comment type="function">
    <text evidence="3 19">Catalyzes the conversion of D-ribulose 5-phosphate to formate and 3,4-dihydroxy-2-butanone 4-phosphate.</text>
</comment>
<dbReference type="GO" id="GO:0030145">
    <property type="term" value="F:manganese ion binding"/>
    <property type="evidence" value="ECO:0007669"/>
    <property type="project" value="UniProtKB-UniRule"/>
</dbReference>
<keyword evidence="15 19" id="KW-0456">Lyase</keyword>
<keyword evidence="12 19" id="KW-0460">Magnesium</keyword>
<evidence type="ECO:0000256" key="13">
    <source>
        <dbReference type="ARBA" id="ARBA00023134"/>
    </source>
</evidence>
<keyword evidence="16 19" id="KW-0511">Multifunctional enzyme</keyword>
<dbReference type="InterPro" id="IPR036144">
    <property type="entry name" value="RibA-like_sf"/>
</dbReference>
<keyword evidence="10 19" id="KW-0378">Hydrolase</keyword>
<sequence length="414" mass="46574">MPAHKKTTLRFDPIEDAIRDIRRGKMVIVVDDEDRENEGDLIMAAEKATARAINFMARYGRGMVCLPATAERLRELQLDLMVNENTALHGTPFTVTIDAVEGTTTGISAHDRATTIRRFVNPKAQPQDFARPGHVFPLQARPGGVLRRAGHTEAAVDLARLAGLSPTGVLCEIMNEDGTMSRLPDLMKLAGRFGLRLVTIKDLIAYRRRSEKLVRCLSTVRLPTRHGEFRLHLYESDVDERNHLALVRGNVSSRDGVLVRMHSECLTGDVFGSQRCECGEQLDTALRMIAKEGCGAVVYMRQEGRGIGLANKIKAYQLQDEGYDTVDANLKLGFKMDERDYGIGAQILSDLGIRRVRLLTNNPAKRVGLEAYGIEIVERVPIKIRPNRWNVRYLRTKREKMGHMFSERDLKVEK</sequence>
<dbReference type="PANTHER" id="PTHR21327:SF18">
    <property type="entry name" value="3,4-DIHYDROXY-2-BUTANONE 4-PHOSPHATE SYNTHASE"/>
    <property type="match status" value="1"/>
</dbReference>
<feature type="site" description="Essential for DHBP synthase activity" evidence="19">
    <location>
        <position position="172"/>
    </location>
</feature>
<dbReference type="CDD" id="cd00641">
    <property type="entry name" value="GTP_cyclohydro2"/>
    <property type="match status" value="1"/>
</dbReference>
<dbReference type="AlphaFoldDB" id="A0A1F6CD67"/>
<dbReference type="Pfam" id="PF00925">
    <property type="entry name" value="GTP_cyclohydro2"/>
    <property type="match status" value="1"/>
</dbReference>
<feature type="binding site" evidence="19">
    <location>
        <position position="172"/>
    </location>
    <ligand>
        <name>D-ribulose 5-phosphate</name>
        <dbReference type="ChEBI" id="CHEBI:58121"/>
    </ligand>
</feature>
<evidence type="ECO:0000256" key="5">
    <source>
        <dbReference type="ARBA" id="ARBA00004904"/>
    </source>
</evidence>
<evidence type="ECO:0000256" key="4">
    <source>
        <dbReference type="ARBA" id="ARBA00004853"/>
    </source>
</evidence>
<reference evidence="21 22" key="1">
    <citation type="journal article" date="2016" name="Nat. Commun.">
        <title>Thousands of microbial genomes shed light on interconnected biogeochemical processes in an aquifer system.</title>
        <authorList>
            <person name="Anantharaman K."/>
            <person name="Brown C.T."/>
            <person name="Hug L.A."/>
            <person name="Sharon I."/>
            <person name="Castelle C.J."/>
            <person name="Probst A.J."/>
            <person name="Thomas B.C."/>
            <person name="Singh A."/>
            <person name="Wilkins M.J."/>
            <person name="Karaoz U."/>
            <person name="Brodie E.L."/>
            <person name="Williams K.H."/>
            <person name="Hubbard S.S."/>
            <person name="Banfield J.F."/>
        </authorList>
    </citation>
    <scope>NUCLEOTIDE SEQUENCE [LARGE SCALE GENOMIC DNA]</scope>
    <source>
        <strain evidence="22">RIFCSPLOWO2_12_FULL_64_10</strain>
    </source>
</reference>
<feature type="binding site" evidence="19">
    <location>
        <position position="40"/>
    </location>
    <ligand>
        <name>D-ribulose 5-phosphate</name>
        <dbReference type="ChEBI" id="CHEBI:58121"/>
    </ligand>
</feature>
<dbReference type="FunFam" id="3.40.50.10990:FF:000001">
    <property type="entry name" value="Riboflavin biosynthesis protein RibBA"/>
    <property type="match status" value="1"/>
</dbReference>
<comment type="function">
    <text evidence="17 19">Catalyzes the conversion of GTP to 2,5-diamino-6-ribosylamino-4(3H)-pyrimidinone 5'-phosphate (DARP), formate and pyrophosphate.</text>
</comment>
<dbReference type="HAMAP" id="MF_01283">
    <property type="entry name" value="RibBA"/>
    <property type="match status" value="1"/>
</dbReference>
<feature type="binding site" evidence="19">
    <location>
        <position position="278"/>
    </location>
    <ligand>
        <name>Zn(2+)</name>
        <dbReference type="ChEBI" id="CHEBI:29105"/>
        <note>catalytic</note>
    </ligand>
</feature>
<dbReference type="GO" id="GO:0005525">
    <property type="term" value="F:GTP binding"/>
    <property type="evidence" value="ECO:0007669"/>
    <property type="project" value="UniProtKB-KW"/>
</dbReference>
<evidence type="ECO:0000256" key="19">
    <source>
        <dbReference type="HAMAP-Rule" id="MF_01283"/>
    </source>
</evidence>
<dbReference type="Gene3D" id="3.40.50.10990">
    <property type="entry name" value="GTP cyclohydrolase II"/>
    <property type="match status" value="1"/>
</dbReference>